<dbReference type="AlphaFoldDB" id="A0A0R2GA00"/>
<protein>
    <submittedName>
        <fullName evidence="2">Nucleoside-diphosphate-sugar epimerase</fullName>
    </submittedName>
</protein>
<proteinExistence type="predicted"/>
<dbReference type="PANTHER" id="PTHR15020:SF50">
    <property type="entry name" value="UPF0659 PROTEIN YMR090W"/>
    <property type="match status" value="1"/>
</dbReference>
<dbReference type="Gene3D" id="3.40.50.720">
    <property type="entry name" value="NAD(P)-binding Rossmann-like Domain"/>
    <property type="match status" value="1"/>
</dbReference>
<accession>A0A0R2GA00</accession>
<reference evidence="2 3" key="1">
    <citation type="journal article" date="2015" name="Genome Announc.">
        <title>Expanding the biotechnology potential of lactobacilli through comparative genomics of 213 strains and associated genera.</title>
        <authorList>
            <person name="Sun Z."/>
            <person name="Harris H.M."/>
            <person name="McCann A."/>
            <person name="Guo C."/>
            <person name="Argimon S."/>
            <person name="Zhang W."/>
            <person name="Yang X."/>
            <person name="Jeffery I.B."/>
            <person name="Cooney J.C."/>
            <person name="Kagawa T.F."/>
            <person name="Liu W."/>
            <person name="Song Y."/>
            <person name="Salvetti E."/>
            <person name="Wrobel A."/>
            <person name="Rasinkangas P."/>
            <person name="Parkhill J."/>
            <person name="Rea M.C."/>
            <person name="O'Sullivan O."/>
            <person name="Ritari J."/>
            <person name="Douillard F.P."/>
            <person name="Paul Ross R."/>
            <person name="Yang R."/>
            <person name="Briner A.E."/>
            <person name="Felis G.E."/>
            <person name="de Vos W.M."/>
            <person name="Barrangou R."/>
            <person name="Klaenhammer T.R."/>
            <person name="Caufield P.W."/>
            <person name="Cui Y."/>
            <person name="Zhang H."/>
            <person name="O'Toole P.W."/>
        </authorList>
    </citation>
    <scope>NUCLEOTIDE SEQUENCE [LARGE SCALE GENOMIC DNA]</scope>
    <source>
        <strain evidence="2 3">DSM 20190</strain>
    </source>
</reference>
<dbReference type="FunCoup" id="A0A0R2GA00">
    <property type="interactions" value="198"/>
</dbReference>
<dbReference type="InParanoid" id="A0A0R2GA00"/>
<comment type="caution">
    <text evidence="2">The sequence shown here is derived from an EMBL/GenBank/DDBJ whole genome shotgun (WGS) entry which is preliminary data.</text>
</comment>
<sequence>MKILVIGGSGRVAASLVTDLVAAGHDVYVGSRHVDTLPSGEHIHPLTLDLTSSKEALSQAIPQVDIMYFVAGSRGHDLLQVDAFGPVKMMQIAQAQSIKRFIMLSSVYSLTPSHWDQVPASLGDYQIAKFFADTYLMTNTDLTYTILQATALTETAGTGKISLTDQRGTQNTISDVAATLAALLEYPNTENKVITMSNGQTPINEALRQV</sequence>
<organism evidence="2 3">
    <name type="scientific">Weissella halotolerans DSM 20190</name>
    <dbReference type="NCBI Taxonomy" id="1123500"/>
    <lineage>
        <taxon>Bacteria</taxon>
        <taxon>Bacillati</taxon>
        <taxon>Bacillota</taxon>
        <taxon>Bacilli</taxon>
        <taxon>Lactobacillales</taxon>
        <taxon>Lactobacillaceae</taxon>
        <taxon>Weissella</taxon>
    </lineage>
</organism>
<dbReference type="eggNOG" id="COG0702">
    <property type="taxonomic scope" value="Bacteria"/>
</dbReference>
<gene>
    <name evidence="2" type="ORF">IV68_GL000346</name>
</gene>
<dbReference type="SUPFAM" id="SSF51735">
    <property type="entry name" value="NAD(P)-binding Rossmann-fold domains"/>
    <property type="match status" value="1"/>
</dbReference>
<dbReference type="InterPro" id="IPR016040">
    <property type="entry name" value="NAD(P)-bd_dom"/>
</dbReference>
<dbReference type="EMBL" id="JQAX01000001">
    <property type="protein sequence ID" value="KRN33540.1"/>
    <property type="molecule type" value="Genomic_DNA"/>
</dbReference>
<dbReference type="Pfam" id="PF13460">
    <property type="entry name" value="NAD_binding_10"/>
    <property type="match status" value="1"/>
</dbReference>
<evidence type="ECO:0000313" key="3">
    <source>
        <dbReference type="Proteomes" id="UP000051296"/>
    </source>
</evidence>
<feature type="domain" description="NAD(P)-binding" evidence="1">
    <location>
        <begin position="7"/>
        <end position="186"/>
    </location>
</feature>
<keyword evidence="3" id="KW-1185">Reference proteome</keyword>
<dbReference type="Proteomes" id="UP000051296">
    <property type="component" value="Unassembled WGS sequence"/>
</dbReference>
<dbReference type="InterPro" id="IPR036291">
    <property type="entry name" value="NAD(P)-bd_dom_sf"/>
</dbReference>
<evidence type="ECO:0000313" key="2">
    <source>
        <dbReference type="EMBL" id="KRN33540.1"/>
    </source>
</evidence>
<evidence type="ECO:0000259" key="1">
    <source>
        <dbReference type="Pfam" id="PF13460"/>
    </source>
</evidence>
<name>A0A0R2GA00_9LACO</name>
<dbReference type="PATRIC" id="fig|1123500.6.peg.347"/>
<dbReference type="OrthoDB" id="9785372at2"/>
<dbReference type="PANTHER" id="PTHR15020">
    <property type="entry name" value="FLAVIN REDUCTASE-RELATED"/>
    <property type="match status" value="1"/>
</dbReference>
<dbReference type="STRING" id="1123500.GCA_000420365_00158"/>
<dbReference type="RefSeq" id="WP_022790960.1">
    <property type="nucleotide sequence ID" value="NZ_ATUU01000001.1"/>
</dbReference>